<sequence>METPEKAAHNPLVRYYSQATSVRVLLGVTLLALPLITFPMAASGQLRVDTRIYASSSSCAQCDLSGKRMNGMTLKNANFAGSLFNNSNLSGGKLHGSDLTGAHFRKAMLYGVQGEQVIMRGAVLEDATLTEANLSHSTMRQANLHRAELTRGTFTDNDFQSANLMSASASSVDFTRSNFDRARLDNADLSSATLDGGQFTGVRFGFANLEKASLDQTNLSDADLTHVVGLTQEQLDQACGNMNTRLPDGLNLGYCEGAMSAPTRPQPPHHPRRMREAMQGMDRAILDIETLLAVETDGPTRSRLQRVHRDLTQSREAMDAPRPARPPRR</sequence>
<dbReference type="PANTHER" id="PTHR14136:SF17">
    <property type="entry name" value="BTB_POZ DOMAIN-CONTAINING PROTEIN KCTD9"/>
    <property type="match status" value="1"/>
</dbReference>
<keyword evidence="2" id="KW-0812">Transmembrane</keyword>
<dbReference type="SUPFAM" id="SSF141571">
    <property type="entry name" value="Pentapeptide repeat-like"/>
    <property type="match status" value="1"/>
</dbReference>
<feature type="transmembrane region" description="Helical" evidence="2">
    <location>
        <begin position="20"/>
        <end position="42"/>
    </location>
</feature>
<keyword evidence="2" id="KW-1133">Transmembrane helix</keyword>
<dbReference type="Pfam" id="PF00805">
    <property type="entry name" value="Pentapeptide"/>
    <property type="match status" value="3"/>
</dbReference>
<evidence type="ECO:0000313" key="3">
    <source>
        <dbReference type="EMBL" id="GLQ19870.1"/>
    </source>
</evidence>
<dbReference type="Gene3D" id="2.160.20.80">
    <property type="entry name" value="E3 ubiquitin-protein ligase SopA"/>
    <property type="match status" value="1"/>
</dbReference>
<comment type="caution">
    <text evidence="3">The sequence shown here is derived from an EMBL/GenBank/DDBJ whole genome shotgun (WGS) entry which is preliminary data.</text>
</comment>
<keyword evidence="4" id="KW-1185">Reference proteome</keyword>
<dbReference type="PANTHER" id="PTHR14136">
    <property type="entry name" value="BTB_POZ DOMAIN-CONTAINING PROTEIN KCTD9"/>
    <property type="match status" value="1"/>
</dbReference>
<gene>
    <name evidence="3" type="ORF">GCM10007854_08250</name>
</gene>
<reference evidence="3" key="1">
    <citation type="journal article" date="2014" name="Int. J. Syst. Evol. Microbiol.">
        <title>Complete genome of a new Firmicutes species belonging to the dominant human colonic microbiota ('Ruminococcus bicirculans') reveals two chromosomes and a selective capacity to utilize plant glucans.</title>
        <authorList>
            <consortium name="NISC Comparative Sequencing Program"/>
            <person name="Wegmann U."/>
            <person name="Louis P."/>
            <person name="Goesmann A."/>
            <person name="Henrissat B."/>
            <person name="Duncan S.H."/>
            <person name="Flint H.J."/>
        </authorList>
    </citation>
    <scope>NUCLEOTIDE SEQUENCE</scope>
    <source>
        <strain evidence="3">NBRC 108216</strain>
    </source>
</reference>
<feature type="compositionally biased region" description="Basic and acidic residues" evidence="1">
    <location>
        <begin position="307"/>
        <end position="319"/>
    </location>
</feature>
<evidence type="ECO:0008006" key="5">
    <source>
        <dbReference type="Google" id="ProtNLM"/>
    </source>
</evidence>
<keyword evidence="2" id="KW-0472">Membrane</keyword>
<reference evidence="3" key="2">
    <citation type="submission" date="2023-01" db="EMBL/GenBank/DDBJ databases">
        <title>Draft genome sequence of Algimonas porphyrae strain NBRC 108216.</title>
        <authorList>
            <person name="Sun Q."/>
            <person name="Mori K."/>
        </authorList>
    </citation>
    <scope>NUCLEOTIDE SEQUENCE</scope>
    <source>
        <strain evidence="3">NBRC 108216</strain>
    </source>
</reference>
<evidence type="ECO:0000313" key="4">
    <source>
        <dbReference type="Proteomes" id="UP001161390"/>
    </source>
</evidence>
<protein>
    <recommendedName>
        <fullName evidence="5">Pentapeptide repeat-containing protein</fullName>
    </recommendedName>
</protein>
<name>A0ABQ5UYP8_9PROT</name>
<accession>A0ABQ5UYP8</accession>
<feature type="region of interest" description="Disordered" evidence="1">
    <location>
        <begin position="297"/>
        <end position="329"/>
    </location>
</feature>
<dbReference type="InterPro" id="IPR051082">
    <property type="entry name" value="Pentapeptide-BTB/POZ_domain"/>
</dbReference>
<dbReference type="InterPro" id="IPR001646">
    <property type="entry name" value="5peptide_repeat"/>
</dbReference>
<evidence type="ECO:0000256" key="2">
    <source>
        <dbReference type="SAM" id="Phobius"/>
    </source>
</evidence>
<dbReference type="EMBL" id="BSNJ01000002">
    <property type="protein sequence ID" value="GLQ19870.1"/>
    <property type="molecule type" value="Genomic_DNA"/>
</dbReference>
<organism evidence="3 4">
    <name type="scientific">Algimonas porphyrae</name>
    <dbReference type="NCBI Taxonomy" id="1128113"/>
    <lineage>
        <taxon>Bacteria</taxon>
        <taxon>Pseudomonadati</taxon>
        <taxon>Pseudomonadota</taxon>
        <taxon>Alphaproteobacteria</taxon>
        <taxon>Maricaulales</taxon>
        <taxon>Robiginitomaculaceae</taxon>
        <taxon>Algimonas</taxon>
    </lineage>
</organism>
<proteinExistence type="predicted"/>
<dbReference type="Proteomes" id="UP001161390">
    <property type="component" value="Unassembled WGS sequence"/>
</dbReference>
<evidence type="ECO:0000256" key="1">
    <source>
        <dbReference type="SAM" id="MobiDB-lite"/>
    </source>
</evidence>